<dbReference type="Pfam" id="PF02798">
    <property type="entry name" value="GST_N"/>
    <property type="match status" value="1"/>
</dbReference>
<dbReference type="GO" id="GO:0004364">
    <property type="term" value="F:glutathione transferase activity"/>
    <property type="evidence" value="ECO:0007669"/>
    <property type="project" value="UniProtKB-UniRule"/>
</dbReference>
<dbReference type="GeneID" id="115743417"/>
<dbReference type="Gene3D" id="3.40.30.10">
    <property type="entry name" value="Glutaredoxin"/>
    <property type="match status" value="1"/>
</dbReference>
<dbReference type="FunFam" id="1.20.1050.10:FF:000012">
    <property type="entry name" value="Tau class glutathione S-transferase"/>
    <property type="match status" value="1"/>
</dbReference>
<dbReference type="EC" id="2.5.1.18" evidence="7"/>
<name>A0A8B8PGW0_9MYRT</name>
<comment type="catalytic activity">
    <reaction evidence="6 7">
        <text>RX + glutathione = an S-substituted glutathione + a halide anion + H(+)</text>
        <dbReference type="Rhea" id="RHEA:16437"/>
        <dbReference type="ChEBI" id="CHEBI:15378"/>
        <dbReference type="ChEBI" id="CHEBI:16042"/>
        <dbReference type="ChEBI" id="CHEBI:17792"/>
        <dbReference type="ChEBI" id="CHEBI:57925"/>
        <dbReference type="ChEBI" id="CHEBI:90779"/>
        <dbReference type="EC" id="2.5.1.18"/>
    </reaction>
</comment>
<comment type="similarity">
    <text evidence="5">Belongs to the GST superfamily. Tau family.</text>
</comment>
<gene>
    <name evidence="11" type="primary">LOC115743417</name>
</gene>
<dbReference type="PROSITE" id="PS50404">
    <property type="entry name" value="GST_NTER"/>
    <property type="match status" value="1"/>
</dbReference>
<dbReference type="InterPro" id="IPR004045">
    <property type="entry name" value="Glutathione_S-Trfase_N"/>
</dbReference>
<dbReference type="InterPro" id="IPR036249">
    <property type="entry name" value="Thioredoxin-like_sf"/>
</dbReference>
<protein>
    <recommendedName>
        <fullName evidence="7">Glutathione S-transferase</fullName>
        <ecNumber evidence="7">2.5.1.18</ecNumber>
    </recommendedName>
</protein>
<evidence type="ECO:0000256" key="4">
    <source>
        <dbReference type="ARBA" id="ARBA00022679"/>
    </source>
</evidence>
<dbReference type="AlphaFoldDB" id="A0A8B8PGW0"/>
<dbReference type="FunFam" id="3.40.30.10:FF:000014">
    <property type="entry name" value="Tau class glutathione S-transferase"/>
    <property type="match status" value="1"/>
</dbReference>
<reference evidence="10" key="1">
    <citation type="submission" date="2025-05" db="UniProtKB">
        <authorList>
            <consortium name="RefSeq"/>
        </authorList>
    </citation>
    <scope>NUCLEOTIDE SEQUENCE [LARGE SCALE GENOMIC DNA]</scope>
</reference>
<dbReference type="CDD" id="cd03058">
    <property type="entry name" value="GST_N_Tau"/>
    <property type="match status" value="1"/>
</dbReference>
<feature type="domain" description="GST N-terminal" evidence="8">
    <location>
        <begin position="5"/>
        <end position="84"/>
    </location>
</feature>
<keyword evidence="10" id="KW-1185">Reference proteome</keyword>
<dbReference type="Proteomes" id="UP000827889">
    <property type="component" value="Chromosome 1"/>
</dbReference>
<dbReference type="PROSITE" id="PS50405">
    <property type="entry name" value="GST_CTER"/>
    <property type="match status" value="1"/>
</dbReference>
<keyword evidence="3" id="KW-0216">Detoxification</keyword>
<evidence type="ECO:0000259" key="8">
    <source>
        <dbReference type="PROSITE" id="PS50404"/>
    </source>
</evidence>
<evidence type="ECO:0000256" key="6">
    <source>
        <dbReference type="ARBA" id="ARBA00047960"/>
    </source>
</evidence>
<dbReference type="SUPFAM" id="SSF47616">
    <property type="entry name" value="GST C-terminal domain-like"/>
    <property type="match status" value="1"/>
</dbReference>
<dbReference type="SUPFAM" id="SSF52833">
    <property type="entry name" value="Thioredoxin-like"/>
    <property type="match status" value="1"/>
</dbReference>
<feature type="domain" description="GST C-terminal" evidence="9">
    <location>
        <begin position="89"/>
        <end position="212"/>
    </location>
</feature>
<evidence type="ECO:0000256" key="7">
    <source>
        <dbReference type="RuleBase" id="RU369102"/>
    </source>
</evidence>
<dbReference type="InterPro" id="IPR045074">
    <property type="entry name" value="GST_C_Tau"/>
</dbReference>
<keyword evidence="2 7" id="KW-0963">Cytoplasm</keyword>
<dbReference type="KEGG" id="rarg:115743417"/>
<dbReference type="InterPro" id="IPR010987">
    <property type="entry name" value="Glutathione-S-Trfase_C-like"/>
</dbReference>
<dbReference type="InterPro" id="IPR040079">
    <property type="entry name" value="Glutathione_S-Trfase"/>
</dbReference>
<accession>A0A8B8PGW0</accession>
<evidence type="ECO:0000256" key="5">
    <source>
        <dbReference type="ARBA" id="ARBA00025743"/>
    </source>
</evidence>
<evidence type="ECO:0000256" key="3">
    <source>
        <dbReference type="ARBA" id="ARBA00022575"/>
    </source>
</evidence>
<dbReference type="GO" id="GO:0005829">
    <property type="term" value="C:cytosol"/>
    <property type="evidence" value="ECO:0007669"/>
    <property type="project" value="UniProtKB-SubCell"/>
</dbReference>
<dbReference type="InterPro" id="IPR045073">
    <property type="entry name" value="Omega/Tau-like"/>
</dbReference>
<dbReference type="GO" id="GO:0009407">
    <property type="term" value="P:toxin catabolic process"/>
    <property type="evidence" value="ECO:0007669"/>
    <property type="project" value="UniProtKB-ARBA"/>
</dbReference>
<dbReference type="RefSeq" id="XP_030534041.1">
    <property type="nucleotide sequence ID" value="XM_030678181.2"/>
</dbReference>
<organism evidence="10 11">
    <name type="scientific">Rhodamnia argentea</name>
    <dbReference type="NCBI Taxonomy" id="178133"/>
    <lineage>
        <taxon>Eukaryota</taxon>
        <taxon>Viridiplantae</taxon>
        <taxon>Streptophyta</taxon>
        <taxon>Embryophyta</taxon>
        <taxon>Tracheophyta</taxon>
        <taxon>Spermatophyta</taxon>
        <taxon>Magnoliopsida</taxon>
        <taxon>eudicotyledons</taxon>
        <taxon>Gunneridae</taxon>
        <taxon>Pentapetalae</taxon>
        <taxon>rosids</taxon>
        <taxon>malvids</taxon>
        <taxon>Myrtales</taxon>
        <taxon>Myrtaceae</taxon>
        <taxon>Myrtoideae</taxon>
        <taxon>Myrteae</taxon>
        <taxon>Australasian group</taxon>
        <taxon>Rhodamnia</taxon>
    </lineage>
</organism>
<keyword evidence="4 7" id="KW-0808">Transferase</keyword>
<evidence type="ECO:0000256" key="1">
    <source>
        <dbReference type="ARBA" id="ARBA00004514"/>
    </source>
</evidence>
<evidence type="ECO:0000313" key="10">
    <source>
        <dbReference type="Proteomes" id="UP000827889"/>
    </source>
</evidence>
<dbReference type="PANTHER" id="PTHR11260">
    <property type="entry name" value="GLUTATHIONE S-TRANSFERASE, GST, SUPERFAMILY, GST DOMAIN CONTAINING"/>
    <property type="match status" value="1"/>
</dbReference>
<evidence type="ECO:0000259" key="9">
    <source>
        <dbReference type="PROSITE" id="PS50405"/>
    </source>
</evidence>
<evidence type="ECO:0000256" key="2">
    <source>
        <dbReference type="ARBA" id="ARBA00022490"/>
    </source>
</evidence>
<dbReference type="SFLD" id="SFLDG00358">
    <property type="entry name" value="Main_(cytGST)"/>
    <property type="match status" value="1"/>
</dbReference>
<dbReference type="SFLD" id="SFLDS00019">
    <property type="entry name" value="Glutathione_Transferase_(cytos"/>
    <property type="match status" value="1"/>
</dbReference>
<dbReference type="SFLD" id="SFLDG01152">
    <property type="entry name" value="Main.3:_Omega-_and_Tau-like"/>
    <property type="match status" value="1"/>
</dbReference>
<comment type="subcellular location">
    <subcellularLocation>
        <location evidence="1 7">Cytoplasm</location>
        <location evidence="1 7">Cytosol</location>
    </subcellularLocation>
</comment>
<dbReference type="Gene3D" id="1.20.1050.10">
    <property type="match status" value="1"/>
</dbReference>
<proteinExistence type="inferred from homology"/>
<dbReference type="InterPro" id="IPR036282">
    <property type="entry name" value="Glutathione-S-Trfase_C_sf"/>
</dbReference>
<dbReference type="PANTHER" id="PTHR11260:SF474">
    <property type="entry name" value="GLUTATHIONE TRANSFERASE"/>
    <property type="match status" value="1"/>
</dbReference>
<dbReference type="GO" id="GO:0006749">
    <property type="term" value="P:glutathione metabolic process"/>
    <property type="evidence" value="ECO:0007669"/>
    <property type="project" value="InterPro"/>
</dbReference>
<reference evidence="11" key="2">
    <citation type="submission" date="2025-08" db="UniProtKB">
        <authorList>
            <consortium name="RefSeq"/>
        </authorList>
    </citation>
    <scope>IDENTIFICATION</scope>
    <source>
        <tissue evidence="11">Leaf</tissue>
    </source>
</reference>
<dbReference type="CDD" id="cd03185">
    <property type="entry name" value="GST_C_Tau"/>
    <property type="match status" value="1"/>
</dbReference>
<sequence>MANTKEVELLGFWVSPFVLRVEWALKLKGIAYDYIEEDIFNKSPLLQRLNPVHQKVPVLVHGGRAVSESFLILEYIDETWKHSPLLPRDPYDRAMARFWASVAEGKLLENAWIAMCSEGEEKERATELATEVLAHIEGLIKGKAFFGGEGIGYLDLAIGWVSHWLPVWDELGSMKILDPAKFPATAEWSGRFVEHPLIKENLPPRDKMVVYFRDRRRSWMMASKSHA</sequence>
<comment type="function">
    <text evidence="7">Is involved in the conjugation of reduced glutathione to a wide number of exogenous and endogenous hydrophobic electrophiles.</text>
</comment>
<evidence type="ECO:0000313" key="11">
    <source>
        <dbReference type="RefSeq" id="XP_030534041.1"/>
    </source>
</evidence>
<dbReference type="OrthoDB" id="4951845at2759"/>